<dbReference type="Pfam" id="PF00391">
    <property type="entry name" value="PEP-utilizers"/>
    <property type="match status" value="1"/>
</dbReference>
<dbReference type="Gene3D" id="3.30.1340.10">
    <property type="entry name" value="HPr-like"/>
    <property type="match status" value="1"/>
</dbReference>
<dbReference type="InterPro" id="IPR023151">
    <property type="entry name" value="PEP_util_CS"/>
</dbReference>
<dbReference type="InterPro" id="IPR000032">
    <property type="entry name" value="HPr-like"/>
</dbReference>
<dbReference type="InterPro" id="IPR015813">
    <property type="entry name" value="Pyrv/PenolPyrv_kinase-like_dom"/>
</dbReference>
<dbReference type="SUPFAM" id="SSF55804">
    <property type="entry name" value="Phoshotransferase/anion transport protein"/>
    <property type="match status" value="1"/>
</dbReference>
<dbReference type="EC" id="2.7.3.9" evidence="5"/>
<keyword evidence="11" id="KW-0598">Phosphotransferase system</keyword>
<dbReference type="NCBIfam" id="TIGR01003">
    <property type="entry name" value="PTS_HPr_family"/>
    <property type="match status" value="1"/>
</dbReference>
<dbReference type="AlphaFoldDB" id="A0A5M6IDA5"/>
<evidence type="ECO:0000256" key="8">
    <source>
        <dbReference type="ARBA" id="ARBA00022553"/>
    </source>
</evidence>
<evidence type="ECO:0000256" key="3">
    <source>
        <dbReference type="ARBA" id="ARBA00004496"/>
    </source>
</evidence>
<dbReference type="InterPro" id="IPR036618">
    <property type="entry name" value="PtsI_HPr-bd_sf"/>
</dbReference>
<feature type="domain" description="PTS EIIA type-2" evidence="16">
    <location>
        <begin position="2"/>
        <end position="142"/>
    </location>
</feature>
<dbReference type="InterPro" id="IPR036637">
    <property type="entry name" value="Phosphohistidine_dom_sf"/>
</dbReference>
<dbReference type="InterPro" id="IPR016152">
    <property type="entry name" value="PTrfase/Anion_transptr"/>
</dbReference>
<evidence type="ECO:0000256" key="2">
    <source>
        <dbReference type="ARBA" id="ARBA00001946"/>
    </source>
</evidence>
<dbReference type="PROSITE" id="PS00370">
    <property type="entry name" value="PEP_ENZYMES_PHOS_SITE"/>
    <property type="match status" value="1"/>
</dbReference>
<keyword evidence="7" id="KW-0963">Cytoplasm</keyword>
<keyword evidence="19" id="KW-1185">Reference proteome</keyword>
<proteinExistence type="inferred from homology"/>
<protein>
    <recommendedName>
        <fullName evidence="5">phosphoenolpyruvate--protein phosphotransferase</fullName>
        <ecNumber evidence="5">2.7.3.9</ecNumber>
    </recommendedName>
</protein>
<dbReference type="InterPro" id="IPR006318">
    <property type="entry name" value="PTS_EI-like"/>
</dbReference>
<dbReference type="OrthoDB" id="9765468at2"/>
<evidence type="ECO:0000256" key="10">
    <source>
        <dbReference type="ARBA" id="ARBA00022679"/>
    </source>
</evidence>
<dbReference type="PANTHER" id="PTHR46244:SF6">
    <property type="entry name" value="PHOSPHOENOLPYRUVATE-PROTEIN PHOSPHOTRANSFERASE"/>
    <property type="match status" value="1"/>
</dbReference>
<keyword evidence="6" id="KW-0813">Transport</keyword>
<dbReference type="PROSITE" id="PS00369">
    <property type="entry name" value="PTS_HPR_HIS"/>
    <property type="match status" value="1"/>
</dbReference>
<gene>
    <name evidence="18" type="primary">ptsP</name>
    <name evidence="18" type="ORF">F1188_07545</name>
</gene>
<dbReference type="InterPro" id="IPR050499">
    <property type="entry name" value="PEP-utilizing_PTS_enzyme"/>
</dbReference>
<dbReference type="SUPFAM" id="SSF51621">
    <property type="entry name" value="Phosphoenolpyruvate/pyruvate domain"/>
    <property type="match status" value="1"/>
</dbReference>
<evidence type="ECO:0000256" key="14">
    <source>
        <dbReference type="ARBA" id="ARBA00022842"/>
    </source>
</evidence>
<dbReference type="PRINTS" id="PR00107">
    <property type="entry name" value="PHOSPHOCPHPR"/>
</dbReference>
<dbReference type="CDD" id="cd00367">
    <property type="entry name" value="PTS-HPr_like"/>
    <property type="match status" value="1"/>
</dbReference>
<dbReference type="SUPFAM" id="SSF55594">
    <property type="entry name" value="HPr-like"/>
    <property type="match status" value="1"/>
</dbReference>
<keyword evidence="8" id="KW-0597">Phosphoprotein</keyword>
<dbReference type="GO" id="GO:0008965">
    <property type="term" value="F:phosphoenolpyruvate-protein phosphotransferase activity"/>
    <property type="evidence" value="ECO:0007669"/>
    <property type="project" value="UniProtKB-EC"/>
</dbReference>
<dbReference type="Gene3D" id="3.50.30.10">
    <property type="entry name" value="Phosphohistidine domain"/>
    <property type="match status" value="1"/>
</dbReference>
<dbReference type="GO" id="GO:0005737">
    <property type="term" value="C:cytoplasm"/>
    <property type="evidence" value="ECO:0007669"/>
    <property type="project" value="UniProtKB-SubCell"/>
</dbReference>
<feature type="region of interest" description="Disordered" evidence="15">
    <location>
        <begin position="241"/>
        <end position="266"/>
    </location>
</feature>
<dbReference type="Pfam" id="PF05524">
    <property type="entry name" value="PEP-utilisers_N"/>
    <property type="match status" value="1"/>
</dbReference>
<dbReference type="InterPro" id="IPR008731">
    <property type="entry name" value="PTS_EIN"/>
</dbReference>
<dbReference type="Proteomes" id="UP000324065">
    <property type="component" value="Unassembled WGS sequence"/>
</dbReference>
<evidence type="ECO:0000256" key="15">
    <source>
        <dbReference type="SAM" id="MobiDB-lite"/>
    </source>
</evidence>
<dbReference type="GO" id="GO:0046872">
    <property type="term" value="F:metal ion binding"/>
    <property type="evidence" value="ECO:0007669"/>
    <property type="project" value="UniProtKB-KW"/>
</dbReference>
<dbReference type="SUPFAM" id="SSF47831">
    <property type="entry name" value="Enzyme I of the PEP:sugar phosphotransferase system HPr-binding (sub)domain"/>
    <property type="match status" value="1"/>
</dbReference>
<dbReference type="Gene3D" id="1.10.274.10">
    <property type="entry name" value="PtsI, HPr-binding domain"/>
    <property type="match status" value="1"/>
</dbReference>
<evidence type="ECO:0000256" key="1">
    <source>
        <dbReference type="ARBA" id="ARBA00000683"/>
    </source>
</evidence>
<evidence type="ECO:0000256" key="6">
    <source>
        <dbReference type="ARBA" id="ARBA00022448"/>
    </source>
</evidence>
<evidence type="ECO:0000256" key="13">
    <source>
        <dbReference type="ARBA" id="ARBA00022777"/>
    </source>
</evidence>
<evidence type="ECO:0000259" key="17">
    <source>
        <dbReference type="PROSITE" id="PS51350"/>
    </source>
</evidence>
<keyword evidence="12" id="KW-0479">Metal-binding</keyword>
<dbReference type="Gene3D" id="3.40.930.10">
    <property type="entry name" value="Mannitol-specific EII, Chain A"/>
    <property type="match status" value="1"/>
</dbReference>
<evidence type="ECO:0000313" key="19">
    <source>
        <dbReference type="Proteomes" id="UP000324065"/>
    </source>
</evidence>
<dbReference type="Pfam" id="PF00381">
    <property type="entry name" value="PTS-HPr"/>
    <property type="match status" value="1"/>
</dbReference>
<dbReference type="InterPro" id="IPR008279">
    <property type="entry name" value="PEP-util_enz_mobile_dom"/>
</dbReference>
<dbReference type="PROSITE" id="PS00372">
    <property type="entry name" value="PTS_EIIA_TYPE_2_HIS"/>
    <property type="match status" value="1"/>
</dbReference>
<name>A0A5M6IDA5_9PROT</name>
<dbReference type="SUPFAM" id="SSF52009">
    <property type="entry name" value="Phosphohistidine domain"/>
    <property type="match status" value="1"/>
</dbReference>
<sequence>MALLTPALVKTGATAASKAEAIRAVVALLAKAGKVDPRYADSMLGREKVANTYLGNGIAIPHGLPKDRGLIHDTAIAVLQLPDGVEWGPGDRVHLVVGIAARNDEHLGILTNLTDVLGEEADARRLATTPNAAEIVARLTGAPAPTAPPRSATLTEFADGFEITVPGVHGLHARPATALVDLAKGFPAAIRVAHGNRIADAKSLVSLLRLGAGPGARVRVTAEGPDADIALITLRNAIADGLGEDGRGEPGPRDGPPTSTGPSADYEGRTIAGVAASPGCAVGALFPFARDRIVYAPTAKDPQRELAALDQALHTAGRQLNTLYMDVWKTSGAARAGIFRAHEEFLNDPEMLDAARVLIRKGRSAPAAWEEAYEERVGFLAGLKDAVLAGRAVDLRDAGRRVLRLLADTVEDESSLPTEPCILVAEDLTPSDTARLDPTLVLGLCTAGGGPTSHTSIIARSLDIPAVVGAGNSVLDLAPGTPVLLDGGSGLLVVQPTDTDRARAQTLCQAVDTRRAAERQDCFKPALTTDGHRIEVVANISDGAEAVHAVDAGGEGVGLLRTEFLFVNRDAAPTEDEQAEAYTAMVQAMNGLPMILRTLDVGGDKAIPYLSMPAEQNPFLGERGIRFCFAHEDLFRTQLRAMFRASARGPVRIMFPMIALLEELHRARAIAEAVRLEIGAGPVEIGMMIEVPSAVVMAPEFARAVDFFSIGTNDLTQYTLAMDRMNPVLARQADGLHPAVLRLIDQTVKAADAAGIWVGACGGIAGDPRGVTILTGLGVRELSVSIPSIAAVKAQIRDQSLAANRALATRALACTDAAAVRALVS</sequence>
<comment type="caution">
    <text evidence="18">The sequence shown here is derived from an EMBL/GenBank/DDBJ whole genome shotgun (WGS) entry which is preliminary data.</text>
</comment>
<dbReference type="PROSITE" id="PS51350">
    <property type="entry name" value="PTS_HPR_DOM"/>
    <property type="match status" value="1"/>
</dbReference>
<keyword evidence="10 18" id="KW-0808">Transferase</keyword>
<accession>A0A5M6IDA5</accession>
<comment type="subcellular location">
    <subcellularLocation>
        <location evidence="3">Cytoplasm</location>
    </subcellularLocation>
</comment>
<evidence type="ECO:0000313" key="18">
    <source>
        <dbReference type="EMBL" id="KAA5606264.1"/>
    </source>
</evidence>
<dbReference type="CDD" id="cd00211">
    <property type="entry name" value="PTS_IIA_fru"/>
    <property type="match status" value="1"/>
</dbReference>
<evidence type="ECO:0000259" key="16">
    <source>
        <dbReference type="PROSITE" id="PS51094"/>
    </source>
</evidence>
<comment type="similarity">
    <text evidence="4">Belongs to the PEP-utilizing enzyme family.</text>
</comment>
<keyword evidence="18" id="KW-0670">Pyruvate</keyword>
<keyword evidence="14" id="KW-0460">Magnesium</keyword>
<dbReference type="InterPro" id="IPR040442">
    <property type="entry name" value="Pyrv_kinase-like_dom_sf"/>
</dbReference>
<feature type="domain" description="HPr" evidence="17">
    <location>
        <begin position="158"/>
        <end position="245"/>
    </location>
</feature>
<evidence type="ECO:0000256" key="9">
    <source>
        <dbReference type="ARBA" id="ARBA00022597"/>
    </source>
</evidence>
<dbReference type="GO" id="GO:0016301">
    <property type="term" value="F:kinase activity"/>
    <property type="evidence" value="ECO:0007669"/>
    <property type="project" value="UniProtKB-KW"/>
</dbReference>
<evidence type="ECO:0000256" key="7">
    <source>
        <dbReference type="ARBA" id="ARBA00022490"/>
    </source>
</evidence>
<dbReference type="GO" id="GO:0009401">
    <property type="term" value="P:phosphoenolpyruvate-dependent sugar phosphotransferase system"/>
    <property type="evidence" value="ECO:0007669"/>
    <property type="project" value="UniProtKB-KW"/>
</dbReference>
<evidence type="ECO:0000256" key="4">
    <source>
        <dbReference type="ARBA" id="ARBA00007837"/>
    </source>
</evidence>
<dbReference type="RefSeq" id="WP_150061786.1">
    <property type="nucleotide sequence ID" value="NZ_JACHII010000007.1"/>
</dbReference>
<dbReference type="InterPro" id="IPR018274">
    <property type="entry name" value="PEP_util_AS"/>
</dbReference>
<keyword evidence="13" id="KW-0418">Kinase</keyword>
<evidence type="ECO:0000256" key="11">
    <source>
        <dbReference type="ARBA" id="ARBA00022683"/>
    </source>
</evidence>
<organism evidence="18 19">
    <name type="scientific">Roseospira marina</name>
    <dbReference type="NCBI Taxonomy" id="140057"/>
    <lineage>
        <taxon>Bacteria</taxon>
        <taxon>Pseudomonadati</taxon>
        <taxon>Pseudomonadota</taxon>
        <taxon>Alphaproteobacteria</taxon>
        <taxon>Rhodospirillales</taxon>
        <taxon>Rhodospirillaceae</taxon>
        <taxon>Roseospira</taxon>
    </lineage>
</organism>
<evidence type="ECO:0000256" key="12">
    <source>
        <dbReference type="ARBA" id="ARBA00022723"/>
    </source>
</evidence>
<dbReference type="Gene3D" id="3.20.20.60">
    <property type="entry name" value="Phosphoenolpyruvate-binding domains"/>
    <property type="match status" value="1"/>
</dbReference>
<dbReference type="Pfam" id="PF00359">
    <property type="entry name" value="PTS_EIIA_2"/>
    <property type="match status" value="1"/>
</dbReference>
<evidence type="ECO:0000256" key="5">
    <source>
        <dbReference type="ARBA" id="ARBA00012232"/>
    </source>
</evidence>
<dbReference type="EMBL" id="VWPJ01000005">
    <property type="protein sequence ID" value="KAA5606264.1"/>
    <property type="molecule type" value="Genomic_DNA"/>
</dbReference>
<dbReference type="InterPro" id="IPR000121">
    <property type="entry name" value="PEP_util_C"/>
</dbReference>
<dbReference type="Pfam" id="PF02896">
    <property type="entry name" value="PEP-utilizers_C"/>
    <property type="match status" value="1"/>
</dbReference>
<reference evidence="18 19" key="1">
    <citation type="submission" date="2019-09" db="EMBL/GenBank/DDBJ databases">
        <title>Genome sequence of Roseospira marina, one of the more divergent members of the non-sulfur purple photosynthetic bacterial family, the Rhodospirillaceae.</title>
        <authorList>
            <person name="Meyer T."/>
            <person name="Kyndt J."/>
        </authorList>
    </citation>
    <scope>NUCLEOTIDE SEQUENCE [LARGE SCALE GENOMIC DNA]</scope>
    <source>
        <strain evidence="18 19">DSM 15113</strain>
    </source>
</reference>
<dbReference type="PANTHER" id="PTHR46244">
    <property type="entry name" value="PHOSPHOENOLPYRUVATE-PROTEIN PHOSPHOTRANSFERASE"/>
    <property type="match status" value="1"/>
</dbReference>
<keyword evidence="9" id="KW-0762">Sugar transport</keyword>
<comment type="catalytic activity">
    <reaction evidence="1">
        <text>L-histidyl-[protein] + phosphoenolpyruvate = N(pros)-phospho-L-histidyl-[protein] + pyruvate</text>
        <dbReference type="Rhea" id="RHEA:23880"/>
        <dbReference type="Rhea" id="RHEA-COMP:9745"/>
        <dbReference type="Rhea" id="RHEA-COMP:9746"/>
        <dbReference type="ChEBI" id="CHEBI:15361"/>
        <dbReference type="ChEBI" id="CHEBI:29979"/>
        <dbReference type="ChEBI" id="CHEBI:58702"/>
        <dbReference type="ChEBI" id="CHEBI:64837"/>
        <dbReference type="EC" id="2.7.3.9"/>
    </reaction>
</comment>
<dbReference type="PROSITE" id="PS00742">
    <property type="entry name" value="PEP_ENZYMES_2"/>
    <property type="match status" value="1"/>
</dbReference>
<dbReference type="InterPro" id="IPR001020">
    <property type="entry name" value="PTS_HPr_His_P_site"/>
</dbReference>
<dbReference type="PROSITE" id="PS51094">
    <property type="entry name" value="PTS_EIIA_TYPE_2"/>
    <property type="match status" value="1"/>
</dbReference>
<dbReference type="InterPro" id="IPR002178">
    <property type="entry name" value="PTS_EIIA_type-2_dom"/>
</dbReference>
<dbReference type="PRINTS" id="PR01736">
    <property type="entry name" value="PHPHTRNFRASE"/>
</dbReference>
<dbReference type="InterPro" id="IPR035895">
    <property type="entry name" value="HPr-like_sf"/>
</dbReference>
<comment type="cofactor">
    <cofactor evidence="2">
        <name>Mg(2+)</name>
        <dbReference type="ChEBI" id="CHEBI:18420"/>
    </cofactor>
</comment>
<dbReference type="NCBIfam" id="TIGR01417">
    <property type="entry name" value="PTS_I_fam"/>
    <property type="match status" value="1"/>
</dbReference>